<reference evidence="2 3" key="1">
    <citation type="submission" date="2024-10" db="EMBL/GenBank/DDBJ databases">
        <title>Updated reference genomes for cyclostephanoid diatoms.</title>
        <authorList>
            <person name="Roberts W.R."/>
            <person name="Alverson A.J."/>
        </authorList>
    </citation>
    <scope>NUCLEOTIDE SEQUENCE [LARGE SCALE GENOMIC DNA]</scope>
    <source>
        <strain evidence="2 3">AJA228-03</strain>
    </source>
</reference>
<dbReference type="PANTHER" id="PTHR46609">
    <property type="entry name" value="EXONUCLEASE, PHAGE-TYPE/RECB, C-TERMINAL DOMAIN-CONTAINING PROTEIN"/>
    <property type="match status" value="1"/>
</dbReference>
<feature type="compositionally biased region" description="Acidic residues" evidence="1">
    <location>
        <begin position="143"/>
        <end position="152"/>
    </location>
</feature>
<accession>A0ABD3R9G3</accession>
<feature type="compositionally biased region" description="Basic residues" evidence="1">
    <location>
        <begin position="322"/>
        <end position="332"/>
    </location>
</feature>
<comment type="caution">
    <text evidence="2">The sequence shown here is derived from an EMBL/GenBank/DDBJ whole genome shotgun (WGS) entry which is preliminary data.</text>
</comment>
<protein>
    <recommendedName>
        <fullName evidence="4">YqaJ viral recombinase domain-containing protein</fullName>
    </recommendedName>
</protein>
<proteinExistence type="predicted"/>
<feature type="region of interest" description="Disordered" evidence="1">
    <location>
        <begin position="1"/>
        <end position="22"/>
    </location>
</feature>
<feature type="compositionally biased region" description="Basic and acidic residues" evidence="1">
    <location>
        <begin position="333"/>
        <end position="345"/>
    </location>
</feature>
<dbReference type="AlphaFoldDB" id="A0ABD3R9G3"/>
<dbReference type="Gene3D" id="3.90.320.10">
    <property type="match status" value="1"/>
</dbReference>
<feature type="region of interest" description="Disordered" evidence="1">
    <location>
        <begin position="130"/>
        <end position="153"/>
    </location>
</feature>
<evidence type="ECO:0008006" key="4">
    <source>
        <dbReference type="Google" id="ProtNLM"/>
    </source>
</evidence>
<feature type="region of interest" description="Disordered" evidence="1">
    <location>
        <begin position="318"/>
        <end position="345"/>
    </location>
</feature>
<dbReference type="InterPro" id="IPR011604">
    <property type="entry name" value="PDDEXK-like_dom_sf"/>
</dbReference>
<evidence type="ECO:0000256" key="1">
    <source>
        <dbReference type="SAM" id="MobiDB-lite"/>
    </source>
</evidence>
<organism evidence="2 3">
    <name type="scientific">Cyclostephanos tholiformis</name>
    <dbReference type="NCBI Taxonomy" id="382380"/>
    <lineage>
        <taxon>Eukaryota</taxon>
        <taxon>Sar</taxon>
        <taxon>Stramenopiles</taxon>
        <taxon>Ochrophyta</taxon>
        <taxon>Bacillariophyta</taxon>
        <taxon>Coscinodiscophyceae</taxon>
        <taxon>Thalassiosirophycidae</taxon>
        <taxon>Stephanodiscales</taxon>
        <taxon>Stephanodiscaceae</taxon>
        <taxon>Cyclostephanos</taxon>
    </lineage>
</organism>
<sequence length="512" mass="58440">MRRGDGGGGGSMGGCSTSSFTPRTGNLPDVHWRAISMSHLRCHPNFRPLPPPSMIGSLPTREHVRYFRQDSWQWDYLHVGRCTTSQCSSALGFLEPRAANFLGIPKSLQRGGTSAWDRLRQIPTGDQSLRGLERTLCERGRENDDDDDDDDDRREYVWSSWRPGSREIDRLWIPASIMRVDDNSIRSSRPYPFAAKYIPSLTRDDLYRRKMHMSDDHASSSSPILRTRMQWGNAQEATSILTALNYFCGLDNETVIREVGMCGAMFDGEGMGDPLLHGVKIGASPDAIICHGNGTVEVLEVKNHCPFVWNRISHTGNSVRHANGHRRQRGARRKEQLGGNGDEHTRESVRLPKHFLIRDFELERQVPPVYLPQLMMEMLCIGNSVNLDDRPPDVTSSPICTSAIMVRQTATKGAILLRLRRDEEWMDEMKYWLGQFQMRYVETNKIPDDNFFWNDDPCSRYRMFLSRTKELSEKVEFVAYIDHGRIQRMLMERGVGGGEAPLFLDRVDDNDG</sequence>
<keyword evidence="3" id="KW-1185">Reference proteome</keyword>
<gene>
    <name evidence="2" type="ORF">ACHAXA_001286</name>
</gene>
<dbReference type="EMBL" id="JALLPB020000405">
    <property type="protein sequence ID" value="KAL3809458.1"/>
    <property type="molecule type" value="Genomic_DNA"/>
</dbReference>
<dbReference type="InterPro" id="IPR051703">
    <property type="entry name" value="NF-kappa-B_Signaling_Reg"/>
</dbReference>
<name>A0ABD3R9G3_9STRA</name>
<evidence type="ECO:0000313" key="2">
    <source>
        <dbReference type="EMBL" id="KAL3809458.1"/>
    </source>
</evidence>
<feature type="compositionally biased region" description="Gly residues" evidence="1">
    <location>
        <begin position="1"/>
        <end position="13"/>
    </location>
</feature>
<dbReference type="Proteomes" id="UP001530377">
    <property type="component" value="Unassembled WGS sequence"/>
</dbReference>
<evidence type="ECO:0000313" key="3">
    <source>
        <dbReference type="Proteomes" id="UP001530377"/>
    </source>
</evidence>
<dbReference type="PANTHER" id="PTHR46609:SF6">
    <property type="entry name" value="EXONUCLEASE, PHAGE-TYPE_RECB, C-TERMINAL DOMAIN-CONTAINING PROTEIN-RELATED"/>
    <property type="match status" value="1"/>
</dbReference>
<feature type="compositionally biased region" description="Basic and acidic residues" evidence="1">
    <location>
        <begin position="131"/>
        <end position="142"/>
    </location>
</feature>